<gene>
    <name evidence="4" type="ORF">CWI73_11715</name>
</gene>
<proteinExistence type="predicted"/>
<comment type="caution">
    <text evidence="4">The sequence shown here is derived from an EMBL/GenBank/DDBJ whole genome shotgun (WGS) entry which is preliminary data.</text>
</comment>
<dbReference type="Proteomes" id="UP000288361">
    <property type="component" value="Unassembled WGS sequence"/>
</dbReference>
<organism evidence="4 5">
    <name type="scientific">Idiomarina piscisalsi</name>
    <dbReference type="NCBI Taxonomy" id="1096243"/>
    <lineage>
        <taxon>Bacteria</taxon>
        <taxon>Pseudomonadati</taxon>
        <taxon>Pseudomonadota</taxon>
        <taxon>Gammaproteobacteria</taxon>
        <taxon>Alteromonadales</taxon>
        <taxon>Idiomarinaceae</taxon>
        <taxon>Idiomarina</taxon>
    </lineage>
</organism>
<dbReference type="PANTHER" id="PTHR44835">
    <property type="entry name" value="UDP-N-ACETYLGLUCOSAMINE--PEPTIDE N-ACETYLGLUCOSAMINYLTRANSFERASE SPINDLY-RELATED"/>
    <property type="match status" value="1"/>
</dbReference>
<dbReference type="InterPro" id="IPR051939">
    <property type="entry name" value="Glycosyltr_41/O-GlcNAc_trsf"/>
</dbReference>
<evidence type="ECO:0000313" key="4">
    <source>
        <dbReference type="EMBL" id="RUO60426.1"/>
    </source>
</evidence>
<evidence type="ECO:0000256" key="2">
    <source>
        <dbReference type="ARBA" id="ARBA00022676"/>
    </source>
</evidence>
<dbReference type="RefSeq" id="WP_126752952.1">
    <property type="nucleotide sequence ID" value="NZ_JBHUMT010000003.1"/>
</dbReference>
<dbReference type="AlphaFoldDB" id="A0A432YHL1"/>
<accession>A0A432YHL1</accession>
<dbReference type="GO" id="GO:0016757">
    <property type="term" value="F:glycosyltransferase activity"/>
    <property type="evidence" value="ECO:0007669"/>
    <property type="project" value="UniProtKB-KW"/>
</dbReference>
<sequence length="630" mass="71898">MKADTLEDIVRYYEQHYGNGQQDVHELTFEMLEAVRLITQRDGGVRERQTENWKVSHWYTRLASALTLHFLSNQPKLEFNYIFQLAYYRTVILNIFAASGYRGAQHLFEIVASPNEEGRVSLDKDKAIIIHLVTQLDDVRPEMIDFFAQGDADVFFILGILWLAEIAVVTPQGEENRNKLLGYHEKFLNVSDQMNIGQLMTPVENAWMYCSYANIPEKHELKRTLNSIIKRFFRAQGVAPRRVTYKKTKHQQKKPRMLVIMELFTSGHAMFRCYAKLIAQMSEHFELYGLTSDDQIDEDNSKLFRKILSFEKGNCSVNDMVKIAQSLNPDVIYYPSLGMVEWSLILANFRLAPIQVSGAGHPATTQIPTIDYFFAPSPEGGYGKDFSETLVLERSSLDHTLPKVSEKKLRRLIADRLKRRKCGAQIKIAINATAMKLNSSFLDICKKIEKEMGRNCEFHFFPLFGASLFDAISQKLINRLDSAVVHRPKPYEQFLETLAECDISLAPFPFGNSNSTVDAMCLGIPVICFLGDGIASQTDARTLRFAGAPLKNLVSHSESDYYRNAIALIQDSEQLSIITDELLRIDFYSILKTAKGAGKSVTYAELMNYVYSHHEELQAKQLTEITYKDL</sequence>
<evidence type="ECO:0000256" key="3">
    <source>
        <dbReference type="ARBA" id="ARBA00022679"/>
    </source>
</evidence>
<comment type="pathway">
    <text evidence="1">Protein modification; protein glycosylation.</text>
</comment>
<evidence type="ECO:0000256" key="1">
    <source>
        <dbReference type="ARBA" id="ARBA00004922"/>
    </source>
</evidence>
<dbReference type="EMBL" id="PIQA01000015">
    <property type="protein sequence ID" value="RUO60426.1"/>
    <property type="molecule type" value="Genomic_DNA"/>
</dbReference>
<dbReference type="PANTHER" id="PTHR44835:SF1">
    <property type="entry name" value="PROTEIN O-GLCNAC TRANSFERASE"/>
    <property type="match status" value="1"/>
</dbReference>
<keyword evidence="3" id="KW-0808">Transferase</keyword>
<keyword evidence="2" id="KW-0328">Glycosyltransferase</keyword>
<name>A0A432YHL1_9GAMM</name>
<evidence type="ECO:0008006" key="6">
    <source>
        <dbReference type="Google" id="ProtNLM"/>
    </source>
</evidence>
<protein>
    <recommendedName>
        <fullName evidence="6">HMW1C N-terminal domain-containing protein</fullName>
    </recommendedName>
</protein>
<dbReference type="Gene3D" id="3.40.50.11380">
    <property type="match status" value="1"/>
</dbReference>
<dbReference type="Gene3D" id="3.40.50.2000">
    <property type="entry name" value="Glycogen Phosphorylase B"/>
    <property type="match status" value="1"/>
</dbReference>
<evidence type="ECO:0000313" key="5">
    <source>
        <dbReference type="Proteomes" id="UP000288361"/>
    </source>
</evidence>
<reference evidence="4 5" key="1">
    <citation type="journal article" date="2011" name="Front. Microbiol.">
        <title>Genomic signatures of strain selection and enhancement in Bacillus atrophaeus var. globigii, a historical biowarfare simulant.</title>
        <authorList>
            <person name="Gibbons H.S."/>
            <person name="Broomall S.M."/>
            <person name="McNew L.A."/>
            <person name="Daligault H."/>
            <person name="Chapman C."/>
            <person name="Bruce D."/>
            <person name="Karavis M."/>
            <person name="Krepps M."/>
            <person name="McGregor P.A."/>
            <person name="Hong C."/>
            <person name="Park K.H."/>
            <person name="Akmal A."/>
            <person name="Feldman A."/>
            <person name="Lin J.S."/>
            <person name="Chang W.E."/>
            <person name="Higgs B.W."/>
            <person name="Demirev P."/>
            <person name="Lindquist J."/>
            <person name="Liem A."/>
            <person name="Fochler E."/>
            <person name="Read T.D."/>
            <person name="Tapia R."/>
            <person name="Johnson S."/>
            <person name="Bishop-Lilly K.A."/>
            <person name="Detter C."/>
            <person name="Han C."/>
            <person name="Sozhamannan S."/>
            <person name="Rosenzweig C.N."/>
            <person name="Skowronski E.W."/>
        </authorList>
    </citation>
    <scope>NUCLEOTIDE SEQUENCE [LARGE SCALE GENOMIC DNA]</scope>
    <source>
        <strain evidence="4 5">TPS4-2</strain>
    </source>
</reference>